<dbReference type="CDD" id="cd17478">
    <property type="entry name" value="MFS_FsR"/>
    <property type="match status" value="1"/>
</dbReference>
<evidence type="ECO:0000256" key="5">
    <source>
        <dbReference type="SAM" id="Phobius"/>
    </source>
</evidence>
<feature type="transmembrane region" description="Helical" evidence="5">
    <location>
        <begin position="204"/>
        <end position="224"/>
    </location>
</feature>
<dbReference type="Gene3D" id="1.20.1250.20">
    <property type="entry name" value="MFS general substrate transporter like domains"/>
    <property type="match status" value="2"/>
</dbReference>
<feature type="domain" description="Major facilitator superfamily (MFS) profile" evidence="6">
    <location>
        <begin position="8"/>
        <end position="387"/>
    </location>
</feature>
<evidence type="ECO:0000256" key="1">
    <source>
        <dbReference type="ARBA" id="ARBA00004141"/>
    </source>
</evidence>
<evidence type="ECO:0000313" key="8">
    <source>
        <dbReference type="Proteomes" id="UP000243820"/>
    </source>
</evidence>
<sequence length="394" mass="41877">MRRIYDAKITGAVSGHFLIDLYTPVLPVILPLLITSMGLSYFLAGLVVTVFNVTSSITQPFIGLYGDRTGKRASVPLCVLIGSAGISLSVLTNDYLILLLLVTGAAVGHALFHPSAMAIVHQLSPPAKKGLYNSIFTTSGSISYSIGPLIAGFLITVGGLPSVAWMVLPGFLGAAWIFRNDRRTGAVEPVKKAAVEKKPVRERYWWIPAGLVVTVCALRAWAYVGVITYLPTLLLLWYQGIDTMTTSIIVTVMLFSGVLGQISGGYLSDRFGRKRVLVLGFLAAVPCFCLIFLSAGWPMYAGIMLYAFFASFCYVASVTMTQDLLPGSVGFASGLTLGLSMGVGGVGAALIGWAADVMGSLPDAMFLLIVPTVLCPILALFIRYPGKLAGAAEE</sequence>
<accession>A0AAX0Q6C3</accession>
<dbReference type="GO" id="GO:0005886">
    <property type="term" value="C:plasma membrane"/>
    <property type="evidence" value="ECO:0007669"/>
    <property type="project" value="TreeGrafter"/>
</dbReference>
<feature type="transmembrane region" description="Helical" evidence="5">
    <location>
        <begin position="364"/>
        <end position="382"/>
    </location>
</feature>
<gene>
    <name evidence="7" type="ORF">ASJ83_00590</name>
</gene>
<dbReference type="PROSITE" id="PS50850">
    <property type="entry name" value="MFS"/>
    <property type="match status" value="1"/>
</dbReference>
<comment type="caution">
    <text evidence="7">The sequence shown here is derived from an EMBL/GenBank/DDBJ whole genome shotgun (WGS) entry which is preliminary data.</text>
</comment>
<dbReference type="InterPro" id="IPR020846">
    <property type="entry name" value="MFS_dom"/>
</dbReference>
<feature type="transmembrane region" description="Helical" evidence="5">
    <location>
        <begin position="299"/>
        <end position="317"/>
    </location>
</feature>
<dbReference type="RefSeq" id="WP_095642480.1">
    <property type="nucleotide sequence ID" value="NZ_LMVO01000044.1"/>
</dbReference>
<reference evidence="7 8" key="1">
    <citation type="journal article" date="2017" name="BMC Genomics">
        <title>Genomic analysis of methanogenic archaea reveals a shift towards energy conservation.</title>
        <authorList>
            <person name="Gilmore S.P."/>
            <person name="Henske J.K."/>
            <person name="Sexton J.A."/>
            <person name="Solomon K.V."/>
            <person name="Seppala S."/>
            <person name="Yoo J.I."/>
            <person name="Huyett L.M."/>
            <person name="Pressman A."/>
            <person name="Cogan J.Z."/>
            <person name="Kivenson V."/>
            <person name="Peng X."/>
            <person name="Tan Y."/>
            <person name="Valentine D.L."/>
            <person name="O'Malley M.A."/>
        </authorList>
    </citation>
    <scope>NUCLEOTIDE SEQUENCE [LARGE SCALE GENOMIC DNA]</scope>
    <source>
        <strain evidence="7 8">XII</strain>
    </source>
</reference>
<dbReference type="InterPro" id="IPR005829">
    <property type="entry name" value="Sugar_transporter_CS"/>
</dbReference>
<evidence type="ECO:0000313" key="7">
    <source>
        <dbReference type="EMBL" id="PAV08693.1"/>
    </source>
</evidence>
<name>A0AAX0Q6C3_9EURY</name>
<dbReference type="EMBL" id="LMVO01000044">
    <property type="protein sequence ID" value="PAV08693.1"/>
    <property type="molecule type" value="Genomic_DNA"/>
</dbReference>
<dbReference type="GO" id="GO:0022857">
    <property type="term" value="F:transmembrane transporter activity"/>
    <property type="evidence" value="ECO:0007669"/>
    <property type="project" value="InterPro"/>
</dbReference>
<evidence type="ECO:0000259" key="6">
    <source>
        <dbReference type="PROSITE" id="PS50850"/>
    </source>
</evidence>
<dbReference type="InterPro" id="IPR011701">
    <property type="entry name" value="MFS"/>
</dbReference>
<keyword evidence="3 5" id="KW-1133">Transmembrane helix</keyword>
<evidence type="ECO:0000256" key="3">
    <source>
        <dbReference type="ARBA" id="ARBA00022989"/>
    </source>
</evidence>
<dbReference type="AlphaFoldDB" id="A0AAX0Q6C3"/>
<keyword evidence="2 5" id="KW-0812">Transmembrane</keyword>
<dbReference type="PROSITE" id="PS00216">
    <property type="entry name" value="SUGAR_TRANSPORT_1"/>
    <property type="match status" value="1"/>
</dbReference>
<feature type="transmembrane region" description="Helical" evidence="5">
    <location>
        <begin position="276"/>
        <end position="293"/>
    </location>
</feature>
<evidence type="ECO:0000256" key="4">
    <source>
        <dbReference type="ARBA" id="ARBA00023136"/>
    </source>
</evidence>
<feature type="transmembrane region" description="Helical" evidence="5">
    <location>
        <begin position="244"/>
        <end position="264"/>
    </location>
</feature>
<feature type="transmembrane region" description="Helical" evidence="5">
    <location>
        <begin position="97"/>
        <end position="119"/>
    </location>
</feature>
<keyword evidence="8" id="KW-1185">Reference proteome</keyword>
<feature type="transmembrane region" description="Helical" evidence="5">
    <location>
        <begin position="73"/>
        <end position="91"/>
    </location>
</feature>
<protein>
    <submittedName>
        <fullName evidence="7">MFS transporter</fullName>
    </submittedName>
</protein>
<dbReference type="PANTHER" id="PTHR43129">
    <property type="entry name" value="FOSMIDOMYCIN RESISTANCE PROTEIN"/>
    <property type="match status" value="1"/>
</dbReference>
<evidence type="ECO:0000256" key="2">
    <source>
        <dbReference type="ARBA" id="ARBA00022692"/>
    </source>
</evidence>
<dbReference type="InterPro" id="IPR036259">
    <property type="entry name" value="MFS_trans_sf"/>
</dbReference>
<dbReference type="Pfam" id="PF07690">
    <property type="entry name" value="MFS_1"/>
    <property type="match status" value="2"/>
</dbReference>
<dbReference type="SUPFAM" id="SSF103473">
    <property type="entry name" value="MFS general substrate transporter"/>
    <property type="match status" value="1"/>
</dbReference>
<dbReference type="Proteomes" id="UP000243820">
    <property type="component" value="Unassembled WGS sequence"/>
</dbReference>
<comment type="subcellular location">
    <subcellularLocation>
        <location evidence="1">Membrane</location>
        <topology evidence="1">Multi-pass membrane protein</topology>
    </subcellularLocation>
</comment>
<feature type="transmembrane region" description="Helical" evidence="5">
    <location>
        <begin position="131"/>
        <end position="156"/>
    </location>
</feature>
<dbReference type="PANTHER" id="PTHR43129:SF1">
    <property type="entry name" value="FOSMIDOMYCIN RESISTANCE PROTEIN"/>
    <property type="match status" value="1"/>
</dbReference>
<organism evidence="7 8">
    <name type="scientific">Methanocorpusculum parvum</name>
    <dbReference type="NCBI Taxonomy" id="2193"/>
    <lineage>
        <taxon>Archaea</taxon>
        <taxon>Methanobacteriati</taxon>
        <taxon>Methanobacteriota</taxon>
        <taxon>Stenosarchaea group</taxon>
        <taxon>Methanomicrobia</taxon>
        <taxon>Methanomicrobiales</taxon>
        <taxon>Methanocorpusculaceae</taxon>
        <taxon>Methanocorpusculum</taxon>
    </lineage>
</organism>
<keyword evidence="4 5" id="KW-0472">Membrane</keyword>
<proteinExistence type="predicted"/>
<feature type="transmembrane region" description="Helical" evidence="5">
    <location>
        <begin position="329"/>
        <end position="352"/>
    </location>
</feature>
<feature type="transmembrane region" description="Helical" evidence="5">
    <location>
        <begin position="162"/>
        <end position="178"/>
    </location>
</feature>